<keyword evidence="1" id="KW-0732">Signal</keyword>
<evidence type="ECO:0000256" key="1">
    <source>
        <dbReference type="SAM" id="SignalP"/>
    </source>
</evidence>
<accession>A0AAV9R221</accession>
<dbReference type="InterPro" id="IPR027867">
    <property type="entry name" value="SPATA48"/>
</dbReference>
<name>A0AAV9R221_9TELE</name>
<dbReference type="Proteomes" id="UP001311232">
    <property type="component" value="Unassembled WGS sequence"/>
</dbReference>
<dbReference type="EMBL" id="JAHHUM010002596">
    <property type="protein sequence ID" value="KAK5603006.1"/>
    <property type="molecule type" value="Genomic_DNA"/>
</dbReference>
<dbReference type="AlphaFoldDB" id="A0AAV9R221"/>
<proteinExistence type="predicted"/>
<feature type="signal peptide" evidence="1">
    <location>
        <begin position="1"/>
        <end position="17"/>
    </location>
</feature>
<keyword evidence="3" id="KW-1185">Reference proteome</keyword>
<protein>
    <submittedName>
        <fullName evidence="2">Uncharacterized protein</fullName>
    </submittedName>
</protein>
<sequence>MASAWWKRLFSLTIVRGHRTLLAVRRLGAPLETSSSDQSLWSVDSAAVQRYIYTSATQRSYEEVNWSLKFPGCLNAADVSLERLADPVSDRASARRYNGRPQLWQVSHGEETNAAKAGGLLFASVLMLTAFS</sequence>
<dbReference type="PANTHER" id="PTHR34759:SF1">
    <property type="entry name" value="SPERMATOGENESIS-ASSOCIATED PROTEIN 48"/>
    <property type="match status" value="1"/>
</dbReference>
<comment type="caution">
    <text evidence="2">The sequence shown here is derived from an EMBL/GenBank/DDBJ whole genome shotgun (WGS) entry which is preliminary data.</text>
</comment>
<evidence type="ECO:0000313" key="3">
    <source>
        <dbReference type="Proteomes" id="UP001311232"/>
    </source>
</evidence>
<evidence type="ECO:0000313" key="2">
    <source>
        <dbReference type="EMBL" id="KAK5603006.1"/>
    </source>
</evidence>
<organism evidence="2 3">
    <name type="scientific">Crenichthys baileyi</name>
    <name type="common">White River springfish</name>
    <dbReference type="NCBI Taxonomy" id="28760"/>
    <lineage>
        <taxon>Eukaryota</taxon>
        <taxon>Metazoa</taxon>
        <taxon>Chordata</taxon>
        <taxon>Craniata</taxon>
        <taxon>Vertebrata</taxon>
        <taxon>Euteleostomi</taxon>
        <taxon>Actinopterygii</taxon>
        <taxon>Neopterygii</taxon>
        <taxon>Teleostei</taxon>
        <taxon>Neoteleostei</taxon>
        <taxon>Acanthomorphata</taxon>
        <taxon>Ovalentaria</taxon>
        <taxon>Atherinomorphae</taxon>
        <taxon>Cyprinodontiformes</taxon>
        <taxon>Goodeidae</taxon>
        <taxon>Crenichthys</taxon>
    </lineage>
</organism>
<reference evidence="2 3" key="1">
    <citation type="submission" date="2021-06" db="EMBL/GenBank/DDBJ databases">
        <authorList>
            <person name="Palmer J.M."/>
        </authorList>
    </citation>
    <scope>NUCLEOTIDE SEQUENCE [LARGE SCALE GENOMIC DNA]</scope>
    <source>
        <strain evidence="2 3">MEX-2019</strain>
        <tissue evidence="2">Muscle</tissue>
    </source>
</reference>
<feature type="chain" id="PRO_5043844062" evidence="1">
    <location>
        <begin position="18"/>
        <end position="132"/>
    </location>
</feature>
<gene>
    <name evidence="2" type="ORF">CRENBAI_014501</name>
</gene>
<dbReference type="PANTHER" id="PTHR34759">
    <property type="entry name" value="SPERMATOGENESIS-ASSOCIATED PROTEIN 48"/>
    <property type="match status" value="1"/>
</dbReference>